<dbReference type="InterPro" id="IPR035093">
    <property type="entry name" value="RelE/ParE_toxin_dom_sf"/>
</dbReference>
<keyword evidence="2" id="KW-1277">Toxin-antitoxin system</keyword>
<evidence type="ECO:0000313" key="4">
    <source>
        <dbReference type="Proteomes" id="UP000324701"/>
    </source>
</evidence>
<evidence type="ECO:0000256" key="1">
    <source>
        <dbReference type="ARBA" id="ARBA00006226"/>
    </source>
</evidence>
<dbReference type="PANTHER" id="PTHR35601:SF1">
    <property type="entry name" value="TOXIN RELE"/>
    <property type="match status" value="1"/>
</dbReference>
<dbReference type="RefSeq" id="WP_149654160.1">
    <property type="nucleotide sequence ID" value="NZ_VTZN01000061.1"/>
</dbReference>
<evidence type="ECO:0000313" key="3">
    <source>
        <dbReference type="EMBL" id="KAA1250036.1"/>
    </source>
</evidence>
<proteinExistence type="inferred from homology"/>
<protein>
    <submittedName>
        <fullName evidence="3">Type II toxin-antitoxin system RelE/ParE family toxin</fullName>
    </submittedName>
</protein>
<dbReference type="OrthoDB" id="5326046at2"/>
<reference evidence="3 4" key="1">
    <citation type="submission" date="2019-09" db="EMBL/GenBank/DDBJ databases">
        <title>Report of infection by Mycobacterium simiae a patient suffering from pulmonary tuberculosis.</title>
        <authorList>
            <person name="Mohanty P.S."/>
            <person name="Bansal A.K."/>
            <person name="Singh H."/>
            <person name="Sharma S."/>
            <person name="Patil S.A."/>
            <person name="Upadhaya P."/>
            <person name="Singh P.K."/>
            <person name="Kumar D."/>
            <person name="Kumar S."/>
            <person name="Singh R.K."/>
            <person name="Chaudhary B."/>
        </authorList>
    </citation>
    <scope>NUCLEOTIDE SEQUENCE [LARGE SCALE GENOMIC DNA]</scope>
    <source>
        <strain evidence="3 4">JAL-560-SIM</strain>
    </source>
</reference>
<keyword evidence="4" id="KW-1185">Reference proteome</keyword>
<evidence type="ECO:0000256" key="2">
    <source>
        <dbReference type="ARBA" id="ARBA00022649"/>
    </source>
</evidence>
<dbReference type="Gene3D" id="3.30.2310.20">
    <property type="entry name" value="RelE-like"/>
    <property type="match status" value="1"/>
</dbReference>
<dbReference type="PANTHER" id="PTHR35601">
    <property type="entry name" value="TOXIN RELE"/>
    <property type="match status" value="1"/>
</dbReference>
<dbReference type="SUPFAM" id="SSF143011">
    <property type="entry name" value="RelE-like"/>
    <property type="match status" value="1"/>
</dbReference>
<dbReference type="InterPro" id="IPR007712">
    <property type="entry name" value="RelE/ParE_toxin"/>
</dbReference>
<dbReference type="Pfam" id="PF05016">
    <property type="entry name" value="ParE_toxin"/>
    <property type="match status" value="1"/>
</dbReference>
<sequence>MSASGEAWSVELSPAAVRALERLPHKVAAAIAEFITVSLPADPYRVSKPLRFQFEGWRVARRGDYRVTFRVLPDDSLLYVGRIEHRAHVYRR</sequence>
<comment type="caution">
    <text evidence="3">The sequence shown here is derived from an EMBL/GenBank/DDBJ whole genome shotgun (WGS) entry which is preliminary data.</text>
</comment>
<dbReference type="Proteomes" id="UP000324701">
    <property type="component" value="Unassembled WGS sequence"/>
</dbReference>
<gene>
    <name evidence="3" type="ORF">F0Q45_11960</name>
</gene>
<dbReference type="AlphaFoldDB" id="A0A5B1BNR1"/>
<name>A0A5B1BNR1_MYCSI</name>
<dbReference type="EMBL" id="VTZN01000061">
    <property type="protein sequence ID" value="KAA1250036.1"/>
    <property type="molecule type" value="Genomic_DNA"/>
</dbReference>
<comment type="similarity">
    <text evidence="1">Belongs to the RelE toxin family.</text>
</comment>
<organism evidence="3 4">
    <name type="scientific">Mycobacterium simiae</name>
    <name type="common">Mycobacterium habana</name>
    <dbReference type="NCBI Taxonomy" id="1784"/>
    <lineage>
        <taxon>Bacteria</taxon>
        <taxon>Bacillati</taxon>
        <taxon>Actinomycetota</taxon>
        <taxon>Actinomycetes</taxon>
        <taxon>Mycobacteriales</taxon>
        <taxon>Mycobacteriaceae</taxon>
        <taxon>Mycobacterium</taxon>
        <taxon>Mycobacterium simiae complex</taxon>
    </lineage>
</organism>
<accession>A0A5B1BNR1</accession>